<reference evidence="1" key="1">
    <citation type="journal article" date="2015" name="Nature">
        <title>Complex archaea that bridge the gap between prokaryotes and eukaryotes.</title>
        <authorList>
            <person name="Spang A."/>
            <person name="Saw J.H."/>
            <person name="Jorgensen S.L."/>
            <person name="Zaremba-Niedzwiedzka K."/>
            <person name="Martijn J."/>
            <person name="Lind A.E."/>
            <person name="van Eijk R."/>
            <person name="Schleper C."/>
            <person name="Guy L."/>
            <person name="Ettema T.J."/>
        </authorList>
    </citation>
    <scope>NUCLEOTIDE SEQUENCE</scope>
</reference>
<name>A0A0F9ATI4_9ZZZZ</name>
<gene>
    <name evidence="1" type="ORF">LCGC14_2532780</name>
</gene>
<comment type="caution">
    <text evidence="1">The sequence shown here is derived from an EMBL/GenBank/DDBJ whole genome shotgun (WGS) entry which is preliminary data.</text>
</comment>
<protein>
    <submittedName>
        <fullName evidence="1">Uncharacterized protein</fullName>
    </submittedName>
</protein>
<organism evidence="1">
    <name type="scientific">marine sediment metagenome</name>
    <dbReference type="NCBI Taxonomy" id="412755"/>
    <lineage>
        <taxon>unclassified sequences</taxon>
        <taxon>metagenomes</taxon>
        <taxon>ecological metagenomes</taxon>
    </lineage>
</organism>
<sequence length="66" mass="7581">MARKRAPKGCVREGNFFRCRKASPAKFDKRSLRTLKKAKGVRLIIGCPKGKYDSKKRRCKVGTRLQ</sequence>
<dbReference type="AlphaFoldDB" id="A0A0F9ATI4"/>
<accession>A0A0F9ATI4</accession>
<evidence type="ECO:0000313" key="1">
    <source>
        <dbReference type="EMBL" id="KKL12735.1"/>
    </source>
</evidence>
<proteinExistence type="predicted"/>
<dbReference type="EMBL" id="LAZR01041141">
    <property type="protein sequence ID" value="KKL12735.1"/>
    <property type="molecule type" value="Genomic_DNA"/>
</dbReference>
<feature type="non-terminal residue" evidence="1">
    <location>
        <position position="66"/>
    </location>
</feature>